<dbReference type="InterPro" id="IPR035446">
    <property type="entry name" value="SLSG/EP1"/>
</dbReference>
<reference evidence="12 13" key="2">
    <citation type="journal article" date="2013" name="Plant Cell Physiol.">
        <title>Rice Annotation Project Database (RAP-DB): an integrative and interactive database for rice genomics.</title>
        <authorList>
            <person name="Sakai H."/>
            <person name="Lee S.S."/>
            <person name="Tanaka T."/>
            <person name="Numa H."/>
            <person name="Kim J."/>
            <person name="Kawahara Y."/>
            <person name="Wakimoto H."/>
            <person name="Yang C.C."/>
            <person name="Iwamoto M."/>
            <person name="Abe T."/>
            <person name="Yamada Y."/>
            <person name="Muto A."/>
            <person name="Inokuchi H."/>
            <person name="Ikemura T."/>
            <person name="Matsumoto T."/>
            <person name="Sasaki T."/>
            <person name="Itoh T."/>
        </authorList>
    </citation>
    <scope>NUCLEOTIDE SEQUENCE [LARGE SCALE GENOMIC DNA]</scope>
    <source>
        <strain evidence="13">cv. Nipponbare</strain>
    </source>
</reference>
<dbReference type="AlphaFoldDB" id="A0A0P0XQY3"/>
<keyword evidence="5" id="KW-1015">Disulfide bond</keyword>
<feature type="domain" description="Bulb-type lectin" evidence="10">
    <location>
        <begin position="24"/>
        <end position="156"/>
    </location>
</feature>
<feature type="signal peptide" evidence="9">
    <location>
        <begin position="1"/>
        <end position="23"/>
    </location>
</feature>
<evidence type="ECO:0000256" key="8">
    <source>
        <dbReference type="ARBA" id="ARBA00048679"/>
    </source>
</evidence>
<dbReference type="FunCoup" id="A0A0P0XQY3">
    <property type="interactions" value="1"/>
</dbReference>
<evidence type="ECO:0000256" key="1">
    <source>
        <dbReference type="ARBA" id="ARBA00003061"/>
    </source>
</evidence>
<evidence type="ECO:0000256" key="5">
    <source>
        <dbReference type="ARBA" id="ARBA00023157"/>
    </source>
</evidence>
<name>A0A0P0XQY3_ORYSJ</name>
<dbReference type="EMBL" id="AP014965">
    <property type="protein sequence ID" value="BAT09299.1"/>
    <property type="molecule type" value="Genomic_DNA"/>
</dbReference>
<dbReference type="KEGG" id="osa:107276565"/>
<dbReference type="GO" id="GO:0051707">
    <property type="term" value="P:response to other organism"/>
    <property type="evidence" value="ECO:0007669"/>
    <property type="project" value="UniProtKB-ARBA"/>
</dbReference>
<proteinExistence type="predicted"/>
<evidence type="ECO:0000256" key="7">
    <source>
        <dbReference type="ARBA" id="ARBA00047899"/>
    </source>
</evidence>
<dbReference type="PIRSF" id="PIRSF002686">
    <property type="entry name" value="SLG"/>
    <property type="match status" value="1"/>
</dbReference>
<feature type="domain" description="Apple" evidence="11">
    <location>
        <begin position="350"/>
        <end position="446"/>
    </location>
</feature>
<dbReference type="OrthoDB" id="673608at2759"/>
<dbReference type="Pfam" id="PF00954">
    <property type="entry name" value="S_locus_glycop"/>
    <property type="match status" value="1"/>
</dbReference>
<evidence type="ECO:0000256" key="4">
    <source>
        <dbReference type="ARBA" id="ARBA00022729"/>
    </source>
</evidence>
<accession>A0A0P0XQY3</accession>
<dbReference type="InterPro" id="IPR036426">
    <property type="entry name" value="Bulb-type_lectin_dom_sf"/>
</dbReference>
<dbReference type="GO" id="GO:0004674">
    <property type="term" value="F:protein serine/threonine kinase activity"/>
    <property type="evidence" value="ECO:0007669"/>
    <property type="project" value="UniProtKB-EC"/>
</dbReference>
<protein>
    <recommendedName>
        <fullName evidence="3">non-specific serine/threonine protein kinase</fullName>
        <ecNumber evidence="3">2.7.11.1</ecNumber>
    </recommendedName>
</protein>
<dbReference type="PaxDb" id="39947-A0A0P0XQY3"/>
<reference evidence="12 13" key="3">
    <citation type="journal article" date="2013" name="Rice">
        <title>Improvement of the Oryza sativa Nipponbare reference genome using next generation sequence and optical map data.</title>
        <authorList>
            <person name="Kawahara Y."/>
            <person name="de la Bastide M."/>
            <person name="Hamilton J.P."/>
            <person name="Kanamori H."/>
            <person name="McCombie W.R."/>
            <person name="Ouyang S."/>
            <person name="Schwartz D.C."/>
            <person name="Tanaka T."/>
            <person name="Wu J."/>
            <person name="Zhou S."/>
            <person name="Childs K.L."/>
            <person name="Davidson R.M."/>
            <person name="Lin H."/>
            <person name="Quesada-Ocampo L."/>
            <person name="Vaillancourt B."/>
            <person name="Sakai H."/>
            <person name="Lee S.S."/>
            <person name="Kim J."/>
            <person name="Numa H."/>
            <person name="Itoh T."/>
            <person name="Buell C.R."/>
            <person name="Matsumoto T."/>
        </authorList>
    </citation>
    <scope>NUCLEOTIDE SEQUENCE [LARGE SCALE GENOMIC DNA]</scope>
    <source>
        <strain evidence="13">cv. Nipponbare</strain>
    </source>
</reference>
<dbReference type="GO" id="GO:0016020">
    <property type="term" value="C:membrane"/>
    <property type="evidence" value="ECO:0007669"/>
    <property type="project" value="UniProtKB-SubCell"/>
</dbReference>
<evidence type="ECO:0000259" key="11">
    <source>
        <dbReference type="PROSITE" id="PS50948"/>
    </source>
</evidence>
<dbReference type="PANTHER" id="PTHR32444:SF118">
    <property type="entry name" value="OS09G0551150 PROTEIN"/>
    <property type="match status" value="1"/>
</dbReference>
<dbReference type="InterPro" id="IPR001480">
    <property type="entry name" value="Bulb-type_lectin_dom"/>
</dbReference>
<comment type="subcellular location">
    <subcellularLocation>
        <location evidence="2">Membrane</location>
        <topology evidence="2">Single-pass type I membrane protein</topology>
    </subcellularLocation>
</comment>
<comment type="function">
    <text evidence="1">Involved in sporophytic self-incompatibility system (the inability of flowering plants to achieve self-fertilization).</text>
</comment>
<dbReference type="Pfam" id="PF01453">
    <property type="entry name" value="B_lectin"/>
    <property type="match status" value="1"/>
</dbReference>
<keyword evidence="13" id="KW-1185">Reference proteome</keyword>
<dbReference type="EC" id="2.7.11.1" evidence="3"/>
<evidence type="ECO:0000256" key="3">
    <source>
        <dbReference type="ARBA" id="ARBA00012513"/>
    </source>
</evidence>
<reference evidence="13" key="1">
    <citation type="journal article" date="2005" name="Nature">
        <title>The map-based sequence of the rice genome.</title>
        <authorList>
            <consortium name="International rice genome sequencing project (IRGSP)"/>
            <person name="Matsumoto T."/>
            <person name="Wu J."/>
            <person name="Kanamori H."/>
            <person name="Katayose Y."/>
            <person name="Fujisawa M."/>
            <person name="Namiki N."/>
            <person name="Mizuno H."/>
            <person name="Yamamoto K."/>
            <person name="Antonio B.A."/>
            <person name="Baba T."/>
            <person name="Sakata K."/>
            <person name="Nagamura Y."/>
            <person name="Aoki H."/>
            <person name="Arikawa K."/>
            <person name="Arita K."/>
            <person name="Bito T."/>
            <person name="Chiden Y."/>
            <person name="Fujitsuka N."/>
            <person name="Fukunaka R."/>
            <person name="Hamada M."/>
            <person name="Harada C."/>
            <person name="Hayashi A."/>
            <person name="Hijishita S."/>
            <person name="Honda M."/>
            <person name="Hosokawa S."/>
            <person name="Ichikawa Y."/>
            <person name="Idonuma A."/>
            <person name="Iijima M."/>
            <person name="Ikeda M."/>
            <person name="Ikeno M."/>
            <person name="Ito K."/>
            <person name="Ito S."/>
            <person name="Ito T."/>
            <person name="Ito Y."/>
            <person name="Ito Y."/>
            <person name="Iwabuchi A."/>
            <person name="Kamiya K."/>
            <person name="Karasawa W."/>
            <person name="Kurita K."/>
            <person name="Katagiri S."/>
            <person name="Kikuta A."/>
            <person name="Kobayashi H."/>
            <person name="Kobayashi N."/>
            <person name="Machita K."/>
            <person name="Maehara T."/>
            <person name="Masukawa M."/>
            <person name="Mizubayashi T."/>
            <person name="Mukai Y."/>
            <person name="Nagasaki H."/>
            <person name="Nagata Y."/>
            <person name="Naito S."/>
            <person name="Nakashima M."/>
            <person name="Nakama Y."/>
            <person name="Nakamichi Y."/>
            <person name="Nakamura M."/>
            <person name="Meguro A."/>
            <person name="Negishi M."/>
            <person name="Ohta I."/>
            <person name="Ohta T."/>
            <person name="Okamoto M."/>
            <person name="Ono N."/>
            <person name="Saji S."/>
            <person name="Sakaguchi M."/>
            <person name="Sakai K."/>
            <person name="Shibata M."/>
            <person name="Shimokawa T."/>
            <person name="Song J."/>
            <person name="Takazaki Y."/>
            <person name="Terasawa K."/>
            <person name="Tsugane M."/>
            <person name="Tsuji K."/>
            <person name="Ueda S."/>
            <person name="Waki K."/>
            <person name="Yamagata H."/>
            <person name="Yamamoto M."/>
            <person name="Yamamoto S."/>
            <person name="Yamane H."/>
            <person name="Yoshiki S."/>
            <person name="Yoshihara R."/>
            <person name="Yukawa K."/>
            <person name="Zhong H."/>
            <person name="Yano M."/>
            <person name="Yuan Q."/>
            <person name="Ouyang S."/>
            <person name="Liu J."/>
            <person name="Jones K.M."/>
            <person name="Gansberger K."/>
            <person name="Moffat K."/>
            <person name="Hill J."/>
            <person name="Bera J."/>
            <person name="Fadrosh D."/>
            <person name="Jin S."/>
            <person name="Johri S."/>
            <person name="Kim M."/>
            <person name="Overton L."/>
            <person name="Reardon M."/>
            <person name="Tsitrin T."/>
            <person name="Vuong H."/>
            <person name="Weaver B."/>
            <person name="Ciecko A."/>
            <person name="Tallon L."/>
            <person name="Jackson J."/>
            <person name="Pai G."/>
            <person name="Aken S.V."/>
            <person name="Utterback T."/>
            <person name="Reidmuller S."/>
            <person name="Feldblyum T."/>
            <person name="Hsiao J."/>
            <person name="Zismann V."/>
            <person name="Iobst S."/>
            <person name="de Vazeille A.R."/>
            <person name="Buell C.R."/>
            <person name="Ying K."/>
            <person name="Li Y."/>
            <person name="Lu T."/>
            <person name="Huang Y."/>
            <person name="Zhao Q."/>
            <person name="Feng Q."/>
            <person name="Zhang L."/>
            <person name="Zhu J."/>
            <person name="Weng Q."/>
            <person name="Mu J."/>
            <person name="Lu Y."/>
            <person name="Fan D."/>
            <person name="Liu Y."/>
            <person name="Guan J."/>
            <person name="Zhang Y."/>
            <person name="Yu S."/>
            <person name="Liu X."/>
            <person name="Zhang Y."/>
            <person name="Hong G."/>
            <person name="Han B."/>
            <person name="Choisne N."/>
            <person name="Demange N."/>
            <person name="Orjeda G."/>
            <person name="Samain S."/>
            <person name="Cattolico L."/>
            <person name="Pelletier E."/>
            <person name="Couloux A."/>
            <person name="Segurens B."/>
            <person name="Wincker P."/>
            <person name="D'Hont A."/>
            <person name="Scarpelli C."/>
            <person name="Weissenbach J."/>
            <person name="Salanoubat M."/>
            <person name="Quetier F."/>
            <person name="Yu Y."/>
            <person name="Kim H.R."/>
            <person name="Rambo T."/>
            <person name="Currie J."/>
            <person name="Collura K."/>
            <person name="Luo M."/>
            <person name="Yang T."/>
            <person name="Ammiraju J.S.S."/>
            <person name="Engler F."/>
            <person name="Soderlund C."/>
            <person name="Wing R.A."/>
            <person name="Palmer L.E."/>
            <person name="de la Bastide M."/>
            <person name="Spiegel L."/>
            <person name="Nascimento L."/>
            <person name="Zutavern T."/>
            <person name="O'Shaughnessy A."/>
            <person name="Dike S."/>
            <person name="Dedhia N."/>
            <person name="Preston R."/>
            <person name="Balija V."/>
            <person name="McCombie W.R."/>
            <person name="Chow T."/>
            <person name="Chen H."/>
            <person name="Chung M."/>
            <person name="Chen C."/>
            <person name="Shaw J."/>
            <person name="Wu H."/>
            <person name="Hsiao K."/>
            <person name="Chao Y."/>
            <person name="Chu M."/>
            <person name="Cheng C."/>
            <person name="Hour A."/>
            <person name="Lee P."/>
            <person name="Lin S."/>
            <person name="Lin Y."/>
            <person name="Liou J."/>
            <person name="Liu S."/>
            <person name="Hsing Y."/>
            <person name="Raghuvanshi S."/>
            <person name="Mohanty A."/>
            <person name="Bharti A.K."/>
            <person name="Gaur A."/>
            <person name="Gupta V."/>
            <person name="Kumar D."/>
            <person name="Ravi V."/>
            <person name="Vij S."/>
            <person name="Kapur A."/>
            <person name="Khurana P."/>
            <person name="Khurana P."/>
            <person name="Khurana J.P."/>
            <person name="Tyagi A.K."/>
            <person name="Gaikwad K."/>
            <person name="Singh A."/>
            <person name="Dalal V."/>
            <person name="Srivastava S."/>
            <person name="Dixit A."/>
            <person name="Pal A.K."/>
            <person name="Ghazi I.A."/>
            <person name="Yadav M."/>
            <person name="Pandit A."/>
            <person name="Bhargava A."/>
            <person name="Sureshbabu K."/>
            <person name="Batra K."/>
            <person name="Sharma T.R."/>
            <person name="Mohapatra T."/>
            <person name="Singh N.K."/>
            <person name="Messing J."/>
            <person name="Nelson A.B."/>
            <person name="Fuks G."/>
            <person name="Kavchok S."/>
            <person name="Keizer G."/>
            <person name="Linton E."/>
            <person name="Llaca V."/>
            <person name="Song R."/>
            <person name="Tanyolac B."/>
            <person name="Young S."/>
            <person name="Ho-Il K."/>
            <person name="Hahn J.H."/>
            <person name="Sangsakoo G."/>
            <person name="Vanavichit A."/>
            <person name="de Mattos Luiz.A.T."/>
            <person name="Zimmer P.D."/>
            <person name="Malone G."/>
            <person name="Dellagostin O."/>
            <person name="de Oliveira A.C."/>
            <person name="Bevan M."/>
            <person name="Bancroft I."/>
            <person name="Minx P."/>
            <person name="Cordum H."/>
            <person name="Wilson R."/>
            <person name="Cheng Z."/>
            <person name="Jin W."/>
            <person name="Jiang J."/>
            <person name="Leong S.A."/>
            <person name="Iwama H."/>
            <person name="Gojobori T."/>
            <person name="Itoh T."/>
            <person name="Niimura Y."/>
            <person name="Fujii Y."/>
            <person name="Habara T."/>
            <person name="Sakai H."/>
            <person name="Sato Y."/>
            <person name="Wilson G."/>
            <person name="Kumar K."/>
            <person name="McCouch S."/>
            <person name="Juretic N."/>
            <person name="Hoen D."/>
            <person name="Wright S."/>
            <person name="Bruskiewich R."/>
            <person name="Bureau T."/>
            <person name="Miyao A."/>
            <person name="Hirochika H."/>
            <person name="Nishikawa T."/>
            <person name="Kadowaki K."/>
            <person name="Sugiura M."/>
            <person name="Burr B."/>
            <person name="Sasaki T."/>
        </authorList>
    </citation>
    <scope>NUCLEOTIDE SEQUENCE [LARGE SCALE GENOMIC DNA]</scope>
    <source>
        <strain evidence="13">cv. Nipponbare</strain>
    </source>
</reference>
<evidence type="ECO:0000259" key="10">
    <source>
        <dbReference type="PROSITE" id="PS50927"/>
    </source>
</evidence>
<dbReference type="SUPFAM" id="SSF51110">
    <property type="entry name" value="alpha-D-mannose-specific plant lectins"/>
    <property type="match status" value="1"/>
</dbReference>
<dbReference type="SMR" id="A0A0P0XQY3"/>
<dbReference type="STRING" id="39947.A0A0P0XQY3"/>
<evidence type="ECO:0000256" key="2">
    <source>
        <dbReference type="ARBA" id="ARBA00004479"/>
    </source>
</evidence>
<dbReference type="PANTHER" id="PTHR32444">
    <property type="entry name" value="BULB-TYPE LECTIN DOMAIN-CONTAINING PROTEIN"/>
    <property type="match status" value="1"/>
</dbReference>
<dbReference type="InParanoid" id="A0A0P0XQY3"/>
<keyword evidence="6" id="KW-0675">Receptor</keyword>
<dbReference type="CDD" id="cd00028">
    <property type="entry name" value="B_lectin"/>
    <property type="match status" value="1"/>
</dbReference>
<evidence type="ECO:0000256" key="9">
    <source>
        <dbReference type="SAM" id="SignalP"/>
    </source>
</evidence>
<sequence>MNWIAFNYLTTAIFLLLLPACVADDQLVPGKPLSIGSTVVSNGGAFALGFFSPTNSTSSNLYLGIWYNDISPLTLVWVANRGTPVKDGGHGSSSSAPSLTLSNSSGLVLADGDGRVLWTTDITIIAANSPAVAVLMNTGNLVVRSPNGATLWQSFDHPTDTYLPGMKIGINYRTRVGERLLSWNDGPGDPSPGSFSFGGDPDTFLQLFIWNQSRPYWRSPVWTGNPIPSQLMVNGTTVIYLSVVDADDEIYLSFGISDRAPRTRYVLTNSGKLQVLSWDGGDGASEWSKLGELPKYECEHYGYCGPYGYCYYSEVAPTCECLDGFEPRSKEEWSNGRFSRGCRRTEELPCGGDGGDAVFLEMQGMQLPDKFVRVRNKTFHECAAECAGDCSCTAYAYANLGGSGSARKDATRCLVWLGELIDTQKVGPDWVPWGIVGGETLYLKAAGFTELLDITR</sequence>
<comment type="catalytic activity">
    <reaction evidence="8">
        <text>L-seryl-[protein] + ATP = O-phospho-L-seryl-[protein] + ADP + H(+)</text>
        <dbReference type="Rhea" id="RHEA:17989"/>
        <dbReference type="Rhea" id="RHEA-COMP:9863"/>
        <dbReference type="Rhea" id="RHEA-COMP:11604"/>
        <dbReference type="ChEBI" id="CHEBI:15378"/>
        <dbReference type="ChEBI" id="CHEBI:29999"/>
        <dbReference type="ChEBI" id="CHEBI:30616"/>
        <dbReference type="ChEBI" id="CHEBI:83421"/>
        <dbReference type="ChEBI" id="CHEBI:456216"/>
        <dbReference type="EC" id="2.7.11.1"/>
    </reaction>
</comment>
<dbReference type="InterPro" id="IPR003609">
    <property type="entry name" value="Pan_app"/>
</dbReference>
<dbReference type="GO" id="GO:0048544">
    <property type="term" value="P:recognition of pollen"/>
    <property type="evidence" value="ECO:0007669"/>
    <property type="project" value="InterPro"/>
</dbReference>
<dbReference type="PROSITE" id="PS50948">
    <property type="entry name" value="PAN"/>
    <property type="match status" value="1"/>
</dbReference>
<dbReference type="PROSITE" id="PS50927">
    <property type="entry name" value="BULB_LECTIN"/>
    <property type="match status" value="1"/>
</dbReference>
<dbReference type="InterPro" id="IPR000858">
    <property type="entry name" value="S_locus_glycoprot_dom"/>
</dbReference>
<dbReference type="Proteomes" id="UP000059680">
    <property type="component" value="Chromosome 9"/>
</dbReference>
<dbReference type="Gene3D" id="2.90.10.10">
    <property type="entry name" value="Bulb-type lectin domain"/>
    <property type="match status" value="1"/>
</dbReference>
<evidence type="ECO:0000313" key="12">
    <source>
        <dbReference type="EMBL" id="BAT09299.1"/>
    </source>
</evidence>
<dbReference type="Pfam" id="PF08276">
    <property type="entry name" value="PAN_2"/>
    <property type="match status" value="1"/>
</dbReference>
<feature type="chain" id="PRO_5006057222" description="non-specific serine/threonine protein kinase" evidence="9">
    <location>
        <begin position="24"/>
        <end position="456"/>
    </location>
</feature>
<keyword evidence="4 9" id="KW-0732">Signal</keyword>
<gene>
    <name evidence="12" type="ordered locus">Os09g0550700</name>
    <name evidence="12" type="ORF">OSNPB_090550700</name>
</gene>
<comment type="catalytic activity">
    <reaction evidence="7">
        <text>L-threonyl-[protein] + ATP = O-phospho-L-threonyl-[protein] + ADP + H(+)</text>
        <dbReference type="Rhea" id="RHEA:46608"/>
        <dbReference type="Rhea" id="RHEA-COMP:11060"/>
        <dbReference type="Rhea" id="RHEA-COMP:11605"/>
        <dbReference type="ChEBI" id="CHEBI:15378"/>
        <dbReference type="ChEBI" id="CHEBI:30013"/>
        <dbReference type="ChEBI" id="CHEBI:30616"/>
        <dbReference type="ChEBI" id="CHEBI:61977"/>
        <dbReference type="ChEBI" id="CHEBI:456216"/>
        <dbReference type="EC" id="2.7.11.1"/>
    </reaction>
</comment>
<organism evidence="12 13">
    <name type="scientific">Oryza sativa subsp. japonica</name>
    <name type="common">Rice</name>
    <dbReference type="NCBI Taxonomy" id="39947"/>
    <lineage>
        <taxon>Eukaryota</taxon>
        <taxon>Viridiplantae</taxon>
        <taxon>Streptophyta</taxon>
        <taxon>Embryophyta</taxon>
        <taxon>Tracheophyta</taxon>
        <taxon>Spermatophyta</taxon>
        <taxon>Magnoliopsida</taxon>
        <taxon>Liliopsida</taxon>
        <taxon>Poales</taxon>
        <taxon>Poaceae</taxon>
        <taxon>BOP clade</taxon>
        <taxon>Oryzoideae</taxon>
        <taxon>Oryzeae</taxon>
        <taxon>Oryzinae</taxon>
        <taxon>Oryza</taxon>
        <taxon>Oryza sativa</taxon>
    </lineage>
</organism>
<evidence type="ECO:0000256" key="6">
    <source>
        <dbReference type="ARBA" id="ARBA00023170"/>
    </source>
</evidence>
<dbReference type="CDD" id="cd01098">
    <property type="entry name" value="PAN_AP_plant"/>
    <property type="match status" value="1"/>
</dbReference>
<evidence type="ECO:0000313" key="13">
    <source>
        <dbReference type="Proteomes" id="UP000059680"/>
    </source>
</evidence>
<dbReference type="SMART" id="SM00108">
    <property type="entry name" value="B_lectin"/>
    <property type="match status" value="1"/>
</dbReference>